<dbReference type="PANTHER" id="PTHR12770:SF31">
    <property type="entry name" value="RUS FAMILY MEMBER 1"/>
    <property type="match status" value="1"/>
</dbReference>
<evidence type="ECO:0000256" key="5">
    <source>
        <dbReference type="ARBA" id="ARBA00023136"/>
    </source>
</evidence>
<proteinExistence type="inferred from homology"/>
<feature type="transmembrane region" description="Helical" evidence="6">
    <location>
        <begin position="171"/>
        <end position="195"/>
    </location>
</feature>
<dbReference type="Proteomes" id="UP000549394">
    <property type="component" value="Unassembled WGS sequence"/>
</dbReference>
<dbReference type="InterPro" id="IPR006968">
    <property type="entry name" value="RUS_fam"/>
</dbReference>
<feature type="transmembrane region" description="Helical" evidence="6">
    <location>
        <begin position="240"/>
        <end position="257"/>
    </location>
</feature>
<evidence type="ECO:0000259" key="7">
    <source>
        <dbReference type="Pfam" id="PF04884"/>
    </source>
</evidence>
<feature type="transmembrane region" description="Helical" evidence="6">
    <location>
        <begin position="96"/>
        <end position="118"/>
    </location>
</feature>
<keyword evidence="4 6" id="KW-1133">Transmembrane helix</keyword>
<evidence type="ECO:0000313" key="9">
    <source>
        <dbReference type="EMBL" id="CAD5122504.1"/>
    </source>
</evidence>
<evidence type="ECO:0000256" key="2">
    <source>
        <dbReference type="ARBA" id="ARBA00007558"/>
    </source>
</evidence>
<evidence type="ECO:0000313" key="10">
    <source>
        <dbReference type="Proteomes" id="UP000549394"/>
    </source>
</evidence>
<dbReference type="Pfam" id="PF04884">
    <property type="entry name" value="UVB_sens_prot"/>
    <property type="match status" value="1"/>
</dbReference>
<comment type="subcellular location">
    <subcellularLocation>
        <location evidence="1">Membrane</location>
    </subcellularLocation>
</comment>
<evidence type="ECO:0000256" key="4">
    <source>
        <dbReference type="ARBA" id="ARBA00022989"/>
    </source>
</evidence>
<comment type="caution">
    <text evidence="9">The sequence shown here is derived from an EMBL/GenBank/DDBJ whole genome shotgun (WGS) entry which is preliminary data.</text>
</comment>
<evidence type="ECO:0000256" key="6">
    <source>
        <dbReference type="SAM" id="Phobius"/>
    </source>
</evidence>
<keyword evidence="5 6" id="KW-0472">Membrane</keyword>
<sequence length="446" mass="50338">MPPARSTFAPSGTEFVEWNDIEQIERKVIIGDMSAWERTAKTVGKRKRFQFSLLKEIFLPFGYPASVSTDYMSYQIWDSFQALFSTLMMAISTQKILVGMGVGDAAASALSGAIAWILRDGISMISKIMFTWYTGTNLDDYNKTWRLAADIFNDLSFIVDYSISFFPDFKIYILCISGILKSIVGVSGGATRMAITQHQARDNNISDVSAKDGSQETLVNLLGLILSLTVLPLLGNNEQVTMIIFISLMLAHLYSNWRAVKALNYETFNMNRLHIVCQQLVRSNQILSIKQVNKKEPLFGFAPNYRYSIKLGVPLIKSFAVGCESYLLKYRISFNNGDKSIYVSLSSDASTEDILEAAISASIINTIIDAALRCNRTPVEEMVEDIKLRRAIEILNSSNRCETDIICLVLEFMSKKRIMLLDRLKHAGYDLTAFHFSIDSWRYSKR</sequence>
<feature type="domain" description="Protein root UVB sensitive/RUS" evidence="7">
    <location>
        <begin position="51"/>
        <end position="283"/>
    </location>
</feature>
<dbReference type="PANTHER" id="PTHR12770">
    <property type="entry name" value="RUS1 FAMILY PROTEIN C16ORF58"/>
    <property type="match status" value="1"/>
</dbReference>
<dbReference type="InterPro" id="IPR054549">
    <property type="entry name" value="UVB_sens_RUS_dom"/>
</dbReference>
<evidence type="ECO:0000259" key="8">
    <source>
        <dbReference type="Pfam" id="PF24160"/>
    </source>
</evidence>
<dbReference type="AlphaFoldDB" id="A0A7I8W1R8"/>
<evidence type="ECO:0000256" key="1">
    <source>
        <dbReference type="ARBA" id="ARBA00004370"/>
    </source>
</evidence>
<dbReference type="InterPro" id="IPR055412">
    <property type="entry name" value="UVB_sens_C"/>
</dbReference>
<organism evidence="9 10">
    <name type="scientific">Dimorphilus gyrociliatus</name>
    <dbReference type="NCBI Taxonomy" id="2664684"/>
    <lineage>
        <taxon>Eukaryota</taxon>
        <taxon>Metazoa</taxon>
        <taxon>Spiralia</taxon>
        <taxon>Lophotrochozoa</taxon>
        <taxon>Annelida</taxon>
        <taxon>Polychaeta</taxon>
        <taxon>Polychaeta incertae sedis</taxon>
        <taxon>Dinophilidae</taxon>
        <taxon>Dimorphilus</taxon>
    </lineage>
</organism>
<dbReference type="Pfam" id="PF24160">
    <property type="entry name" value="UVB_sens_C"/>
    <property type="match status" value="1"/>
</dbReference>
<keyword evidence="10" id="KW-1185">Reference proteome</keyword>
<keyword evidence="3 6" id="KW-0812">Transmembrane</keyword>
<accession>A0A7I8W1R8</accession>
<evidence type="ECO:0000256" key="3">
    <source>
        <dbReference type="ARBA" id="ARBA00022692"/>
    </source>
</evidence>
<feature type="domain" description="Root UVB sensitive protein C-terminal" evidence="8">
    <location>
        <begin position="285"/>
        <end position="443"/>
    </location>
</feature>
<dbReference type="EMBL" id="CAJFCJ010000017">
    <property type="protein sequence ID" value="CAD5122504.1"/>
    <property type="molecule type" value="Genomic_DNA"/>
</dbReference>
<feature type="transmembrane region" description="Helical" evidence="6">
    <location>
        <begin position="216"/>
        <end position="234"/>
    </location>
</feature>
<gene>
    <name evidence="9" type="ORF">DGYR_LOCUS10306</name>
</gene>
<comment type="similarity">
    <text evidence="2">Belongs to the RUS1 family.</text>
</comment>
<name>A0A7I8W1R8_9ANNE</name>
<dbReference type="OrthoDB" id="364779at2759"/>
<reference evidence="9 10" key="1">
    <citation type="submission" date="2020-08" db="EMBL/GenBank/DDBJ databases">
        <authorList>
            <person name="Hejnol A."/>
        </authorList>
    </citation>
    <scope>NUCLEOTIDE SEQUENCE [LARGE SCALE GENOMIC DNA]</scope>
</reference>
<protein>
    <submittedName>
        <fullName evidence="9">Uncharacterized protein</fullName>
    </submittedName>
</protein>
<dbReference type="GO" id="GO:0016020">
    <property type="term" value="C:membrane"/>
    <property type="evidence" value="ECO:0007669"/>
    <property type="project" value="UniProtKB-SubCell"/>
</dbReference>